<dbReference type="AlphaFoldDB" id="M4BNT7"/>
<sequence length="505" mass="55094">MADSDEVPADVEAPTPQTEAGNYSTVWSPAAAARLREIGGLREETEAPDLTEAWRPSDIATRDYPLHDDTALRPMSEDERSALLAYVERRLDLPGPPTFLACTTPGLQRTAMMSYHQTQVEGVLIADVPARARLGKHLPRQSILRELTDANARTEAGNLQMTHLLAAVQRVVFDGHYTLTFFFMSERASAAWANTELRLRECSIKLQSAENDVPGTRTSPQVARHYAVKILGTAGLDPILLHSIFSQIAGEPILDIRHPGVKGLAEYDNDYWTAIFASMDCPSLLLNVTSLVIGDTKIILHHYQHASSRPCHNCFSPAHLRARCRVPVDRRVELRATRQRRYVGGITSTSQSRFDACVTLADLDSALANLTSPPVEHLIHPEHTLLEAISVPVHDRSQHPGQNGHPAASTDLTDASGWSVIRRSQRRHGSGSGQASGRHDPAVARTGRNARAGQRASRRASSASTASMTTANPIRLPQPAQATAMETSVRTKVSSLLTAIEGDNS</sequence>
<dbReference type="Proteomes" id="UP000011713">
    <property type="component" value="Unassembled WGS sequence"/>
</dbReference>
<evidence type="ECO:0008006" key="4">
    <source>
        <dbReference type="Google" id="ProtNLM"/>
    </source>
</evidence>
<dbReference type="InParanoid" id="M4BNT7"/>
<reference evidence="3" key="1">
    <citation type="journal article" date="2010" name="Science">
        <title>Signatures of adaptation to obligate biotrophy in the Hyaloperonospora arabidopsidis genome.</title>
        <authorList>
            <person name="Baxter L."/>
            <person name="Tripathy S."/>
            <person name="Ishaque N."/>
            <person name="Boot N."/>
            <person name="Cabral A."/>
            <person name="Kemen E."/>
            <person name="Thines M."/>
            <person name="Ah-Fong A."/>
            <person name="Anderson R."/>
            <person name="Badejoko W."/>
            <person name="Bittner-Eddy P."/>
            <person name="Boore J.L."/>
            <person name="Chibucos M.C."/>
            <person name="Coates M."/>
            <person name="Dehal P."/>
            <person name="Delehaunty K."/>
            <person name="Dong S."/>
            <person name="Downton P."/>
            <person name="Dumas B."/>
            <person name="Fabro G."/>
            <person name="Fronick C."/>
            <person name="Fuerstenberg S.I."/>
            <person name="Fulton L."/>
            <person name="Gaulin E."/>
            <person name="Govers F."/>
            <person name="Hughes L."/>
            <person name="Humphray S."/>
            <person name="Jiang R.H."/>
            <person name="Judelson H."/>
            <person name="Kamoun S."/>
            <person name="Kyung K."/>
            <person name="Meijer H."/>
            <person name="Minx P."/>
            <person name="Morris P."/>
            <person name="Nelson J."/>
            <person name="Phuntumart V."/>
            <person name="Qutob D."/>
            <person name="Rehmany A."/>
            <person name="Rougon-Cardoso A."/>
            <person name="Ryden P."/>
            <person name="Torto-Alalibo T."/>
            <person name="Studholme D."/>
            <person name="Wang Y."/>
            <person name="Win J."/>
            <person name="Wood J."/>
            <person name="Clifton S.W."/>
            <person name="Rogers J."/>
            <person name="Van den Ackerveken G."/>
            <person name="Jones J.D."/>
            <person name="McDowell J.M."/>
            <person name="Beynon J."/>
            <person name="Tyler B.M."/>
        </authorList>
    </citation>
    <scope>NUCLEOTIDE SEQUENCE [LARGE SCALE GENOMIC DNA]</scope>
    <source>
        <strain evidence="3">Emoy2</strain>
    </source>
</reference>
<organism evidence="2 3">
    <name type="scientific">Hyaloperonospora arabidopsidis (strain Emoy2)</name>
    <name type="common">Downy mildew agent</name>
    <name type="synonym">Peronospora arabidopsidis</name>
    <dbReference type="NCBI Taxonomy" id="559515"/>
    <lineage>
        <taxon>Eukaryota</taxon>
        <taxon>Sar</taxon>
        <taxon>Stramenopiles</taxon>
        <taxon>Oomycota</taxon>
        <taxon>Peronosporomycetes</taxon>
        <taxon>Peronosporales</taxon>
        <taxon>Peronosporaceae</taxon>
        <taxon>Hyaloperonospora</taxon>
    </lineage>
</organism>
<dbReference type="eggNOG" id="ENOG502SPP0">
    <property type="taxonomic scope" value="Eukaryota"/>
</dbReference>
<dbReference type="VEuPathDB" id="FungiDB:HpaG808075"/>
<keyword evidence="3" id="KW-1185">Reference proteome</keyword>
<proteinExistence type="predicted"/>
<reference evidence="2" key="2">
    <citation type="submission" date="2015-06" db="UniProtKB">
        <authorList>
            <consortium name="EnsemblProtists"/>
        </authorList>
    </citation>
    <scope>IDENTIFICATION</scope>
    <source>
        <strain evidence="2">Emoy2</strain>
    </source>
</reference>
<dbReference type="EMBL" id="JH598467">
    <property type="status" value="NOT_ANNOTATED_CDS"/>
    <property type="molecule type" value="Genomic_DNA"/>
</dbReference>
<accession>M4BNT7</accession>
<feature type="compositionally biased region" description="Low complexity" evidence="1">
    <location>
        <begin position="449"/>
        <end position="471"/>
    </location>
</feature>
<evidence type="ECO:0000256" key="1">
    <source>
        <dbReference type="SAM" id="MobiDB-lite"/>
    </source>
</evidence>
<dbReference type="HOGENOM" id="CLU_540208_0_0_1"/>
<evidence type="ECO:0000313" key="2">
    <source>
        <dbReference type="EnsemblProtists" id="HpaP808075"/>
    </source>
</evidence>
<feature type="region of interest" description="Disordered" evidence="1">
    <location>
        <begin position="1"/>
        <end position="25"/>
    </location>
</feature>
<evidence type="ECO:0000313" key="3">
    <source>
        <dbReference type="Proteomes" id="UP000011713"/>
    </source>
</evidence>
<dbReference type="EnsemblProtists" id="HpaT808075">
    <property type="protein sequence ID" value="HpaP808075"/>
    <property type="gene ID" value="HpaG808075"/>
</dbReference>
<feature type="region of interest" description="Disordered" evidence="1">
    <location>
        <begin position="395"/>
        <end position="487"/>
    </location>
</feature>
<feature type="compositionally biased region" description="Polar residues" evidence="1">
    <location>
        <begin position="15"/>
        <end position="25"/>
    </location>
</feature>
<name>M4BNT7_HYAAE</name>
<protein>
    <recommendedName>
        <fullName evidence="4">RxLR effector candidate protein</fullName>
    </recommendedName>
</protein>